<accession>A0ABU9B6E7</accession>
<dbReference type="SUPFAM" id="SSF53300">
    <property type="entry name" value="vWA-like"/>
    <property type="match status" value="1"/>
</dbReference>
<gene>
    <name evidence="3" type="ORF">AACH11_05680</name>
</gene>
<evidence type="ECO:0000256" key="1">
    <source>
        <dbReference type="SAM" id="MobiDB-lite"/>
    </source>
</evidence>
<dbReference type="RefSeq" id="WP_341373223.1">
    <property type="nucleotide sequence ID" value="NZ_JBBUTF010000004.1"/>
</dbReference>
<dbReference type="EMBL" id="JBBUTF010000004">
    <property type="protein sequence ID" value="MEK8025447.1"/>
    <property type="molecule type" value="Genomic_DNA"/>
</dbReference>
<feature type="domain" description="DUF58" evidence="2">
    <location>
        <begin position="108"/>
        <end position="327"/>
    </location>
</feature>
<dbReference type="InterPro" id="IPR036465">
    <property type="entry name" value="vWFA_dom_sf"/>
</dbReference>
<evidence type="ECO:0000313" key="3">
    <source>
        <dbReference type="EMBL" id="MEK8025447.1"/>
    </source>
</evidence>
<dbReference type="PANTHER" id="PTHR33608">
    <property type="entry name" value="BLL2464 PROTEIN"/>
    <property type="match status" value="1"/>
</dbReference>
<feature type="compositionally biased region" description="Low complexity" evidence="1">
    <location>
        <begin position="16"/>
        <end position="36"/>
    </location>
</feature>
<dbReference type="Pfam" id="PF01882">
    <property type="entry name" value="DUF58"/>
    <property type="match status" value="1"/>
</dbReference>
<comment type="caution">
    <text evidence="3">The sequence shown here is derived from an EMBL/GenBank/DDBJ whole genome shotgun (WGS) entry which is preliminary data.</text>
</comment>
<name>A0ABU9B6E7_9BURK</name>
<organism evidence="3 4">
    <name type="scientific">Pseudaquabacterium rugosum</name>
    <dbReference type="NCBI Taxonomy" id="2984194"/>
    <lineage>
        <taxon>Bacteria</taxon>
        <taxon>Pseudomonadati</taxon>
        <taxon>Pseudomonadota</taxon>
        <taxon>Betaproteobacteria</taxon>
        <taxon>Burkholderiales</taxon>
        <taxon>Sphaerotilaceae</taxon>
        <taxon>Pseudaquabacterium</taxon>
    </lineage>
</organism>
<dbReference type="PANTHER" id="PTHR33608:SF6">
    <property type="entry name" value="BLL2464 PROTEIN"/>
    <property type="match status" value="1"/>
</dbReference>
<evidence type="ECO:0000259" key="2">
    <source>
        <dbReference type="Pfam" id="PF01882"/>
    </source>
</evidence>
<reference evidence="3 4" key="1">
    <citation type="submission" date="2024-04" db="EMBL/GenBank/DDBJ databases">
        <title>Novel species of the genus Ideonella isolated from streams.</title>
        <authorList>
            <person name="Lu H."/>
        </authorList>
    </citation>
    <scope>NUCLEOTIDE SEQUENCE [LARGE SCALE GENOMIC DNA]</scope>
    <source>
        <strain evidence="3 4">BYS139W</strain>
    </source>
</reference>
<keyword evidence="4" id="KW-1185">Reference proteome</keyword>
<dbReference type="Proteomes" id="UP001368500">
    <property type="component" value="Unassembled WGS sequence"/>
</dbReference>
<feature type="region of interest" description="Disordered" evidence="1">
    <location>
        <begin position="1"/>
        <end position="60"/>
    </location>
</feature>
<proteinExistence type="predicted"/>
<protein>
    <submittedName>
        <fullName evidence="3">DUF58 domain-containing protein</fullName>
    </submittedName>
</protein>
<sequence length="412" mass="43269">MAWHLPWTRRTHDAADPTGAAAAGTPPSSSPPASGREATRTGARRAQRADDDGPPAPSTDARAALAALQDDLRWLQRLEWATLRRLDGRLQGAHRTLWRGSGVDLAGLREYQHGDDARRIDWNASARSPRPQLRETTEDRELQSWLLIDASASLSLGAAGGLAGEATPLARARRTALLLAALLTRQGQRLGALIDVPGHPLQVLRPGAGRAQLMQLLARLHALPPQVPGAATDLSRTLGAARGLLRQRGLLVLLTDGLSAPGWGRELAALGQRHELLAVLLAEAGAAADDGLASGLPPVGWLTVQDAETGEQLRIDSSDPALHQRLIALRQARDQACLAELAASGADVLEVGPADAPAELLQRLLALRRLRARQGDPTRTAGPAPTLVAQAAPAAVPGSAPEAVLHAAGARP</sequence>
<evidence type="ECO:0000313" key="4">
    <source>
        <dbReference type="Proteomes" id="UP001368500"/>
    </source>
</evidence>
<dbReference type="InterPro" id="IPR002881">
    <property type="entry name" value="DUF58"/>
</dbReference>